<reference evidence="13" key="1">
    <citation type="submission" date="2021-10" db="EMBL/GenBank/DDBJ databases">
        <title>Tropical sea cucumber genome reveals ecological adaptation and Cuvierian tubules defense mechanism.</title>
        <authorList>
            <person name="Chen T."/>
        </authorList>
    </citation>
    <scope>NUCLEOTIDE SEQUENCE</scope>
    <source>
        <strain evidence="13">Nanhai2018</strain>
        <tissue evidence="13">Muscle</tissue>
    </source>
</reference>
<gene>
    <name evidence="13" type="ORF">HOLleu_17909</name>
</gene>
<sequence length="573" mass="66123">MNMHFSTLTTLTVSQYSVVQYCCLSGSNFDVAYSKRFSRVGFLKTHHCTKMSRLYDTVAPSVIDEKLLLKAIDEQGPKEEAGRIAKEEETEFADIIALRLDFKNILKIDNLWEFTSLVKLQLDNNIIEKIEGLDSLVNLVWLDLSFNNIEVIENLDKLTKLEDLTLYNNRISVIENMDTLTRLHVLSIGNNNLSSLDNLIYLRKFKNLQTINLSGNPFCDEAKYKLFVVAHIPSLVYLDFRLIDENTKTAAKEQYRYAIEELVADETSAENKRLELEAAETEFNKQMAAYVENLDGPQLFESLFTDDPEAQKLASLPGVDELLNTYKEKMVAICQQVFSFGLQEHEKRQKEVSEFYACVEEAKKENKEMGVTKIADFDKYRKKCLADLTLISDSKVMDSKLGEYDEETSKLWDILMGYELQLVDQLEDTIKDFERSLADMVSNFVEHVQGLISQVRDLENIHHEKVLEIAISTLEKYVKNELDDELSEELKMLLVDKDTITSAVSASHDVHLLKIDNREDDIIQRANGWMASLMERIHQEEEVVRNRDRVKEINNFIDNLKEEVRNLELPGMQ</sequence>
<protein>
    <recommendedName>
        <fullName evidence="11">Dynein regulatory complex subunit 3</fullName>
    </recommendedName>
</protein>
<dbReference type="PROSITE" id="PS51450">
    <property type="entry name" value="LRR"/>
    <property type="match status" value="4"/>
</dbReference>
<evidence type="ECO:0000256" key="4">
    <source>
        <dbReference type="ARBA" id="ARBA00022737"/>
    </source>
</evidence>
<dbReference type="AlphaFoldDB" id="A0A9Q1C370"/>
<feature type="coiled-coil region" evidence="12">
    <location>
        <begin position="259"/>
        <end position="289"/>
    </location>
</feature>
<keyword evidence="3" id="KW-0433">Leucine-rich repeat</keyword>
<keyword evidence="2" id="KW-0963">Cytoplasm</keyword>
<comment type="caution">
    <text evidence="13">The sequence shown here is derived from an EMBL/GenBank/DDBJ whole genome shotgun (WGS) entry which is preliminary data.</text>
</comment>
<dbReference type="InterPro" id="IPR001611">
    <property type="entry name" value="Leu-rich_rpt"/>
</dbReference>
<dbReference type="EMBL" id="JAIZAY010000008">
    <property type="protein sequence ID" value="KAJ8037161.1"/>
    <property type="molecule type" value="Genomic_DNA"/>
</dbReference>
<dbReference type="Gene3D" id="3.80.10.10">
    <property type="entry name" value="Ribonuclease Inhibitor"/>
    <property type="match status" value="1"/>
</dbReference>
<evidence type="ECO:0000256" key="10">
    <source>
        <dbReference type="ARBA" id="ARBA00038378"/>
    </source>
</evidence>
<evidence type="ECO:0000256" key="5">
    <source>
        <dbReference type="ARBA" id="ARBA00022846"/>
    </source>
</evidence>
<evidence type="ECO:0000313" key="13">
    <source>
        <dbReference type="EMBL" id="KAJ8037161.1"/>
    </source>
</evidence>
<comment type="subcellular location">
    <subcellularLocation>
        <location evidence="1">Cytoplasm</location>
        <location evidence="1">Cytoskeleton</location>
        <location evidence="1">Flagellum axoneme</location>
    </subcellularLocation>
</comment>
<evidence type="ECO:0000256" key="6">
    <source>
        <dbReference type="ARBA" id="ARBA00023054"/>
    </source>
</evidence>
<keyword evidence="4" id="KW-0677">Repeat</keyword>
<dbReference type="InterPro" id="IPR032675">
    <property type="entry name" value="LRR_dom_sf"/>
</dbReference>
<dbReference type="PANTHER" id="PTHR45973:SF12">
    <property type="entry name" value="DYNEIN REGULATORY COMPLEX SUBUNIT 3"/>
    <property type="match status" value="1"/>
</dbReference>
<evidence type="ECO:0000256" key="2">
    <source>
        <dbReference type="ARBA" id="ARBA00022490"/>
    </source>
</evidence>
<keyword evidence="6 12" id="KW-0175">Coiled coil</keyword>
<dbReference type="PANTHER" id="PTHR45973">
    <property type="entry name" value="PROTEIN PHOSPHATASE 1 REGULATORY SUBUNIT SDS22-RELATED"/>
    <property type="match status" value="1"/>
</dbReference>
<evidence type="ECO:0000256" key="7">
    <source>
        <dbReference type="ARBA" id="ARBA00023069"/>
    </source>
</evidence>
<accession>A0A9Q1C370</accession>
<dbReference type="Pfam" id="PF14580">
    <property type="entry name" value="LRR_9"/>
    <property type="match status" value="1"/>
</dbReference>
<keyword evidence="8" id="KW-0206">Cytoskeleton</keyword>
<proteinExistence type="inferred from homology"/>
<evidence type="ECO:0000256" key="11">
    <source>
        <dbReference type="ARBA" id="ARBA00040950"/>
    </source>
</evidence>
<evidence type="ECO:0000256" key="1">
    <source>
        <dbReference type="ARBA" id="ARBA00004611"/>
    </source>
</evidence>
<evidence type="ECO:0000313" key="14">
    <source>
        <dbReference type="Proteomes" id="UP001152320"/>
    </source>
</evidence>
<evidence type="ECO:0000256" key="9">
    <source>
        <dbReference type="ARBA" id="ARBA00023273"/>
    </source>
</evidence>
<keyword evidence="14" id="KW-1185">Reference proteome</keyword>
<dbReference type="SMART" id="SM00365">
    <property type="entry name" value="LRR_SD22"/>
    <property type="match status" value="4"/>
</dbReference>
<name>A0A9Q1C370_HOLLE</name>
<organism evidence="13 14">
    <name type="scientific">Holothuria leucospilota</name>
    <name type="common">Black long sea cucumber</name>
    <name type="synonym">Mertensiothuria leucospilota</name>
    <dbReference type="NCBI Taxonomy" id="206669"/>
    <lineage>
        <taxon>Eukaryota</taxon>
        <taxon>Metazoa</taxon>
        <taxon>Echinodermata</taxon>
        <taxon>Eleutherozoa</taxon>
        <taxon>Echinozoa</taxon>
        <taxon>Holothuroidea</taxon>
        <taxon>Aspidochirotacea</taxon>
        <taxon>Aspidochirotida</taxon>
        <taxon>Holothuriidae</taxon>
        <taxon>Holothuria</taxon>
    </lineage>
</organism>
<evidence type="ECO:0000256" key="8">
    <source>
        <dbReference type="ARBA" id="ARBA00023212"/>
    </source>
</evidence>
<dbReference type="SUPFAM" id="SSF52075">
    <property type="entry name" value="Outer arm dynein light chain 1"/>
    <property type="match status" value="1"/>
</dbReference>
<keyword evidence="9" id="KW-0966">Cell projection</keyword>
<keyword evidence="7" id="KW-0969">Cilium</keyword>
<dbReference type="Proteomes" id="UP001152320">
    <property type="component" value="Chromosome 8"/>
</dbReference>
<evidence type="ECO:0000256" key="3">
    <source>
        <dbReference type="ARBA" id="ARBA00022614"/>
    </source>
</evidence>
<dbReference type="OrthoDB" id="27917at2759"/>
<dbReference type="GO" id="GO:0005929">
    <property type="term" value="C:cilium"/>
    <property type="evidence" value="ECO:0007669"/>
    <property type="project" value="TreeGrafter"/>
</dbReference>
<evidence type="ECO:0000256" key="12">
    <source>
        <dbReference type="SAM" id="Coils"/>
    </source>
</evidence>
<comment type="similarity">
    <text evidence="10">Belongs to the DRC3 family.</text>
</comment>
<dbReference type="InterPro" id="IPR050576">
    <property type="entry name" value="Cilia_flagella_integrity"/>
</dbReference>
<keyword evidence="5" id="KW-0282">Flagellum</keyword>